<feature type="domain" description="Alanine dehydrogenase/pyridine nucleotide transhydrogenase NAD(H)-binding" evidence="10">
    <location>
        <begin position="148"/>
        <end position="297"/>
    </location>
</feature>
<dbReference type="OrthoDB" id="9804592at2"/>
<dbReference type="SUPFAM" id="SSF52283">
    <property type="entry name" value="Formate/glycerate dehydrogenase catalytic domain-like"/>
    <property type="match status" value="1"/>
</dbReference>
<dbReference type="GO" id="GO:0000166">
    <property type="term" value="F:nucleotide binding"/>
    <property type="evidence" value="ECO:0007669"/>
    <property type="project" value="UniProtKB-KW"/>
</dbReference>
<dbReference type="Pfam" id="PF01262">
    <property type="entry name" value="AlaDh_PNT_C"/>
    <property type="match status" value="1"/>
</dbReference>
<dbReference type="PANTHER" id="PTHR42795:SF1">
    <property type="entry name" value="ALANINE DEHYDROGENASE"/>
    <property type="match status" value="1"/>
</dbReference>
<dbReference type="RefSeq" id="WP_091633164.1">
    <property type="nucleotide sequence ID" value="NZ_FNYW01000005.1"/>
</dbReference>
<feature type="domain" description="Alanine dehydrogenase/pyridine nucleotide transhydrogenase N-terminal" evidence="11">
    <location>
        <begin position="4"/>
        <end position="136"/>
    </location>
</feature>
<evidence type="ECO:0000313" key="12">
    <source>
        <dbReference type="EMBL" id="SEI60921.1"/>
    </source>
</evidence>
<dbReference type="AlphaFoldDB" id="A0A1H6RZ09"/>
<reference evidence="13" key="1">
    <citation type="submission" date="2016-10" db="EMBL/GenBank/DDBJ databases">
        <authorList>
            <person name="Varghese N."/>
            <person name="Submissions S."/>
        </authorList>
    </citation>
    <scope>NUCLEOTIDE SEQUENCE [LARGE SCALE GENOMIC DNA]</scope>
    <source>
        <strain evidence="13">DSM 25751</strain>
    </source>
</reference>
<feature type="binding site" evidence="8">
    <location>
        <position position="15"/>
    </location>
    <ligand>
        <name>substrate</name>
    </ligand>
</feature>
<dbReference type="GO" id="GO:0042853">
    <property type="term" value="P:L-alanine catabolic process"/>
    <property type="evidence" value="ECO:0007669"/>
    <property type="project" value="InterPro"/>
</dbReference>
<keyword evidence="13" id="KW-1185">Reference proteome</keyword>
<dbReference type="NCBIfam" id="TIGR00518">
    <property type="entry name" value="alaDH"/>
    <property type="match status" value="1"/>
</dbReference>
<evidence type="ECO:0000256" key="1">
    <source>
        <dbReference type="ARBA" id="ARBA00005206"/>
    </source>
</evidence>
<feature type="active site" description="Proton donor/acceptor" evidence="7">
    <location>
        <position position="96"/>
    </location>
</feature>
<comment type="catalytic activity">
    <reaction evidence="6">
        <text>L-alanine + NAD(+) + H2O = pyruvate + NH4(+) + NADH + H(+)</text>
        <dbReference type="Rhea" id="RHEA:18405"/>
        <dbReference type="ChEBI" id="CHEBI:15361"/>
        <dbReference type="ChEBI" id="CHEBI:15377"/>
        <dbReference type="ChEBI" id="CHEBI:15378"/>
        <dbReference type="ChEBI" id="CHEBI:28938"/>
        <dbReference type="ChEBI" id="CHEBI:57540"/>
        <dbReference type="ChEBI" id="CHEBI:57945"/>
        <dbReference type="ChEBI" id="CHEBI:57972"/>
        <dbReference type="EC" id="1.4.1.1"/>
    </reaction>
</comment>
<dbReference type="Gene3D" id="3.40.50.720">
    <property type="entry name" value="NAD(P)-binding Rossmann-like Domain"/>
    <property type="match status" value="2"/>
</dbReference>
<feature type="binding site" evidence="9">
    <location>
        <position position="219"/>
    </location>
    <ligand>
        <name>NAD(+)</name>
        <dbReference type="ChEBI" id="CHEBI:57540"/>
    </ligand>
</feature>
<evidence type="ECO:0000259" key="10">
    <source>
        <dbReference type="SMART" id="SM01002"/>
    </source>
</evidence>
<feature type="binding site" evidence="9">
    <location>
        <position position="133"/>
    </location>
    <ligand>
        <name>NAD(+)</name>
        <dbReference type="ChEBI" id="CHEBI:57540"/>
    </ligand>
</feature>
<dbReference type="InterPro" id="IPR007698">
    <property type="entry name" value="AlaDH/PNT_NAD(H)-bd"/>
</dbReference>
<dbReference type="InterPro" id="IPR008141">
    <property type="entry name" value="Ala_DH"/>
</dbReference>
<evidence type="ECO:0000256" key="6">
    <source>
        <dbReference type="PIRNR" id="PIRNR000183"/>
    </source>
</evidence>
<dbReference type="STRING" id="1130080.SAMN04488113_10556"/>
<dbReference type="InterPro" id="IPR007886">
    <property type="entry name" value="AlaDH/PNT_N"/>
</dbReference>
<keyword evidence="4 6" id="KW-0560">Oxidoreductase</keyword>
<accession>A0A1H6RZ09</accession>
<organism evidence="12 13">
    <name type="scientific">Alkalibacterium gilvum</name>
    <dbReference type="NCBI Taxonomy" id="1130080"/>
    <lineage>
        <taxon>Bacteria</taxon>
        <taxon>Bacillati</taxon>
        <taxon>Bacillota</taxon>
        <taxon>Bacilli</taxon>
        <taxon>Lactobacillales</taxon>
        <taxon>Carnobacteriaceae</taxon>
        <taxon>Alkalibacterium</taxon>
    </lineage>
</organism>
<dbReference type="CDD" id="cd05305">
    <property type="entry name" value="L-AlaDH"/>
    <property type="match status" value="1"/>
</dbReference>
<evidence type="ECO:0000256" key="3">
    <source>
        <dbReference type="ARBA" id="ARBA00012897"/>
    </source>
</evidence>
<comment type="pathway">
    <text evidence="1">Amino-acid degradation; L-alanine degradation via dehydrogenase pathway; NH(3) and pyruvate from L-alanine: step 1/1.</text>
</comment>
<dbReference type="PANTHER" id="PTHR42795">
    <property type="entry name" value="ALANINE DEHYDROGENASE"/>
    <property type="match status" value="1"/>
</dbReference>
<sequence>MIIGLPKEIKNNEFRVALTPSNVQRLVAADNEVIVEKSAGEGSGFTDTEYAESGAKLIDSAKEVWDSADMVMKVKEPLKAEYKYFRKGLILFTYLHLSAAPELTKALVDNEVTAVGYETVTKDGTLPLLTPMSEVAGRMAVQLGAHHLEKKQGGKGLLLGGVPGVERGTVTIVGGGVVGENAARMAVGMRANVNILELNPDRMRELIRMFGSDVQTLASTPSNIEKAVKESDLVIGSVLIPGRKAPKLVTEEMIKSMEKGSVIVDIAVDQGGNFETLNEATTHDEPTFIKHGVVHYGVANIPGAVPRTATLALTNDTILYALQLANKGVMEAMKANEGLAAGMNVYKGKVTNKAVANDLDYEYNELSSLI</sequence>
<evidence type="ECO:0000256" key="4">
    <source>
        <dbReference type="ARBA" id="ARBA00023002"/>
    </source>
</evidence>
<dbReference type="SUPFAM" id="SSF51735">
    <property type="entry name" value="NAD(P)-binding Rossmann-fold domains"/>
    <property type="match status" value="1"/>
</dbReference>
<dbReference type="SMART" id="SM01002">
    <property type="entry name" value="AlaDh_PNT_C"/>
    <property type="match status" value="1"/>
</dbReference>
<evidence type="ECO:0000256" key="7">
    <source>
        <dbReference type="PIRSR" id="PIRSR000183-1"/>
    </source>
</evidence>
<keyword evidence="9" id="KW-0547">Nucleotide-binding</keyword>
<feature type="binding site" evidence="8">
    <location>
        <position position="75"/>
    </location>
    <ligand>
        <name>substrate</name>
    </ligand>
</feature>
<proteinExistence type="inferred from homology"/>
<evidence type="ECO:0000256" key="5">
    <source>
        <dbReference type="ARBA" id="ARBA00023027"/>
    </source>
</evidence>
<feature type="binding site" evidence="9">
    <location>
        <position position="202"/>
    </location>
    <ligand>
        <name>NAD(+)</name>
        <dbReference type="ChEBI" id="CHEBI:57540"/>
    </ligand>
</feature>
<evidence type="ECO:0000259" key="11">
    <source>
        <dbReference type="SMART" id="SM01003"/>
    </source>
</evidence>
<comment type="similarity">
    <text evidence="2 6">Belongs to the AlaDH/PNT family.</text>
</comment>
<dbReference type="Proteomes" id="UP000198564">
    <property type="component" value="Unassembled WGS sequence"/>
</dbReference>
<name>A0A1H6RZ09_9LACT</name>
<evidence type="ECO:0000256" key="2">
    <source>
        <dbReference type="ARBA" id="ARBA00005689"/>
    </source>
</evidence>
<evidence type="ECO:0000256" key="9">
    <source>
        <dbReference type="PIRSR" id="PIRSR000183-3"/>
    </source>
</evidence>
<dbReference type="InterPro" id="IPR036291">
    <property type="entry name" value="NAD(P)-bd_dom_sf"/>
</dbReference>
<feature type="binding site" evidence="9">
    <location>
        <begin position="238"/>
        <end position="239"/>
    </location>
    <ligand>
        <name>NAD(+)</name>
        <dbReference type="ChEBI" id="CHEBI:57540"/>
    </ligand>
</feature>
<dbReference type="GO" id="GO:0005886">
    <property type="term" value="C:plasma membrane"/>
    <property type="evidence" value="ECO:0007669"/>
    <property type="project" value="TreeGrafter"/>
</dbReference>
<dbReference type="PIRSF" id="PIRSF000183">
    <property type="entry name" value="Alanine_dh"/>
    <property type="match status" value="1"/>
</dbReference>
<dbReference type="Pfam" id="PF05222">
    <property type="entry name" value="AlaDh_PNT_N"/>
    <property type="match status" value="1"/>
</dbReference>
<dbReference type="SMART" id="SM01003">
    <property type="entry name" value="AlaDh_PNT_N"/>
    <property type="match status" value="1"/>
</dbReference>
<evidence type="ECO:0000313" key="13">
    <source>
        <dbReference type="Proteomes" id="UP000198564"/>
    </source>
</evidence>
<keyword evidence="5 6" id="KW-0520">NAD</keyword>
<dbReference type="EMBL" id="FNYW01000005">
    <property type="protein sequence ID" value="SEI60921.1"/>
    <property type="molecule type" value="Genomic_DNA"/>
</dbReference>
<gene>
    <name evidence="12" type="ORF">SAMN04488113_10556</name>
</gene>
<dbReference type="GO" id="GO:0000286">
    <property type="term" value="F:alanine dehydrogenase activity"/>
    <property type="evidence" value="ECO:0007669"/>
    <property type="project" value="UniProtKB-UniRule"/>
</dbReference>
<dbReference type="FunFam" id="3.40.50.720:FF:000049">
    <property type="entry name" value="Alanine dehydrogenase"/>
    <property type="match status" value="1"/>
</dbReference>
<dbReference type="EC" id="1.4.1.1" evidence="3 6"/>
<protein>
    <recommendedName>
        <fullName evidence="3 6">Alanine dehydrogenase</fullName>
        <ecNumber evidence="3 6">1.4.1.1</ecNumber>
    </recommendedName>
</protein>
<evidence type="ECO:0000256" key="8">
    <source>
        <dbReference type="PIRSR" id="PIRSR000183-2"/>
    </source>
</evidence>
<feature type="binding site" evidence="9">
    <location>
        <begin position="266"/>
        <end position="269"/>
    </location>
    <ligand>
        <name>NAD(+)</name>
        <dbReference type="ChEBI" id="CHEBI:57540"/>
    </ligand>
</feature>
<feature type="active site" description="Proton donor/acceptor" evidence="7">
    <location>
        <position position="269"/>
    </location>
</feature>